<dbReference type="Proteomes" id="UP000295164">
    <property type="component" value="Unassembled WGS sequence"/>
</dbReference>
<feature type="domain" description="HTH araC/xylS-type" evidence="4">
    <location>
        <begin position="12"/>
        <end position="109"/>
    </location>
</feature>
<dbReference type="PROSITE" id="PS01124">
    <property type="entry name" value="HTH_ARAC_FAMILY_2"/>
    <property type="match status" value="1"/>
</dbReference>
<reference evidence="5 6" key="1">
    <citation type="submission" date="2019-03" db="EMBL/GenBank/DDBJ databases">
        <authorList>
            <person name="Kim M.K.M."/>
        </authorList>
    </citation>
    <scope>NUCLEOTIDE SEQUENCE [LARGE SCALE GENOMIC DNA]</scope>
    <source>
        <strain evidence="5 6">17J68-15</strain>
    </source>
</reference>
<dbReference type="Pfam" id="PF12833">
    <property type="entry name" value="HTH_18"/>
    <property type="match status" value="1"/>
</dbReference>
<keyword evidence="2" id="KW-0238">DNA-binding</keyword>
<accession>A0A4R4E1C4</accession>
<evidence type="ECO:0000313" key="6">
    <source>
        <dbReference type="Proteomes" id="UP000295164"/>
    </source>
</evidence>
<gene>
    <name evidence="5" type="ORF">E0486_09175</name>
</gene>
<evidence type="ECO:0000256" key="1">
    <source>
        <dbReference type="ARBA" id="ARBA00023015"/>
    </source>
</evidence>
<comment type="caution">
    <text evidence="5">The sequence shown here is derived from an EMBL/GenBank/DDBJ whole genome shotgun (WGS) entry which is preliminary data.</text>
</comment>
<dbReference type="RefSeq" id="WP_131851866.1">
    <property type="nucleotide sequence ID" value="NZ_SKFH01000011.1"/>
</dbReference>
<dbReference type="OrthoDB" id="9816011at2"/>
<evidence type="ECO:0000259" key="4">
    <source>
        <dbReference type="PROSITE" id="PS01124"/>
    </source>
</evidence>
<dbReference type="PANTHER" id="PTHR46796">
    <property type="entry name" value="HTH-TYPE TRANSCRIPTIONAL ACTIVATOR RHAS-RELATED"/>
    <property type="match status" value="1"/>
</dbReference>
<keyword evidence="1" id="KW-0805">Transcription regulation</keyword>
<keyword evidence="3" id="KW-0804">Transcription</keyword>
<evidence type="ECO:0000256" key="3">
    <source>
        <dbReference type="ARBA" id="ARBA00023163"/>
    </source>
</evidence>
<dbReference type="EMBL" id="SKFH01000011">
    <property type="protein sequence ID" value="TCZ72252.1"/>
    <property type="molecule type" value="Genomic_DNA"/>
</dbReference>
<dbReference type="Gene3D" id="1.10.10.60">
    <property type="entry name" value="Homeodomain-like"/>
    <property type="match status" value="2"/>
</dbReference>
<dbReference type="GO" id="GO:0003700">
    <property type="term" value="F:DNA-binding transcription factor activity"/>
    <property type="evidence" value="ECO:0007669"/>
    <property type="project" value="InterPro"/>
</dbReference>
<dbReference type="AlphaFoldDB" id="A0A4R4E1C4"/>
<dbReference type="InterPro" id="IPR009057">
    <property type="entry name" value="Homeodomain-like_sf"/>
</dbReference>
<dbReference type="GO" id="GO:0043565">
    <property type="term" value="F:sequence-specific DNA binding"/>
    <property type="evidence" value="ECO:0007669"/>
    <property type="project" value="InterPro"/>
</dbReference>
<dbReference type="SMART" id="SM00342">
    <property type="entry name" value="HTH_ARAC"/>
    <property type="match status" value="1"/>
</dbReference>
<dbReference type="InterPro" id="IPR050204">
    <property type="entry name" value="AraC_XylS_family_regulators"/>
</dbReference>
<evidence type="ECO:0000313" key="5">
    <source>
        <dbReference type="EMBL" id="TCZ72252.1"/>
    </source>
</evidence>
<protein>
    <submittedName>
        <fullName evidence="5">AraC family transcriptional regulator</fullName>
    </submittedName>
</protein>
<dbReference type="InterPro" id="IPR018060">
    <property type="entry name" value="HTH_AraC"/>
</dbReference>
<sequence length="136" mass="16121">MTPHAHHYARIVKAKLFIDAHYAEALNLSLIADEAHFSRFHFIRLFKSIYRLTPHQYLVHVRMKEARKLLQQGCAVTDAMLAVGFDSITSFSSLFRRHHRQTPGQYRRLQLQRRRLLREEPLRFVPHCFAAQKGWV</sequence>
<name>A0A4R4E1C4_9BACT</name>
<dbReference type="PANTHER" id="PTHR46796:SF2">
    <property type="entry name" value="TRANSCRIPTIONAL REGULATORY PROTEIN"/>
    <property type="match status" value="1"/>
</dbReference>
<proteinExistence type="predicted"/>
<evidence type="ECO:0000256" key="2">
    <source>
        <dbReference type="ARBA" id="ARBA00023125"/>
    </source>
</evidence>
<keyword evidence="6" id="KW-1185">Reference proteome</keyword>
<organism evidence="5 6">
    <name type="scientific">Flaviaesturariibacter aridisoli</name>
    <dbReference type="NCBI Taxonomy" id="2545761"/>
    <lineage>
        <taxon>Bacteria</taxon>
        <taxon>Pseudomonadati</taxon>
        <taxon>Bacteroidota</taxon>
        <taxon>Chitinophagia</taxon>
        <taxon>Chitinophagales</taxon>
        <taxon>Chitinophagaceae</taxon>
        <taxon>Flaviaestuariibacter</taxon>
    </lineage>
</organism>
<dbReference type="SUPFAM" id="SSF46689">
    <property type="entry name" value="Homeodomain-like"/>
    <property type="match status" value="2"/>
</dbReference>